<dbReference type="SUPFAM" id="SSF48371">
    <property type="entry name" value="ARM repeat"/>
    <property type="match status" value="2"/>
</dbReference>
<keyword evidence="10" id="KW-1185">Reference proteome</keyword>
<gene>
    <name evidence="9" type="ORF">ASCRUDRAFT_27819</name>
</gene>
<protein>
    <submittedName>
        <fullName evidence="9">Uncharacterized protein</fullName>
    </submittedName>
</protein>
<dbReference type="GO" id="GO:0070628">
    <property type="term" value="F:proteasome binding"/>
    <property type="evidence" value="ECO:0007669"/>
    <property type="project" value="InterPro"/>
</dbReference>
<dbReference type="Pfam" id="PF11919">
    <property type="entry name" value="PSME4_C"/>
    <property type="match status" value="1"/>
</dbReference>
<dbReference type="FunCoup" id="A0A1D2VKQ0">
    <property type="interactions" value="351"/>
</dbReference>
<dbReference type="GeneID" id="30963655"/>
<dbReference type="GO" id="GO:0005634">
    <property type="term" value="C:nucleus"/>
    <property type="evidence" value="ECO:0007669"/>
    <property type="project" value="UniProtKB-SubCell"/>
</dbReference>
<dbReference type="PANTHER" id="PTHR32170">
    <property type="entry name" value="PROTEASOME ACTIVATOR COMPLEX SUBUNIT 4"/>
    <property type="match status" value="1"/>
</dbReference>
<evidence type="ECO:0000256" key="2">
    <source>
        <dbReference type="ARBA" id="ARBA00022737"/>
    </source>
</evidence>
<evidence type="ECO:0000259" key="8">
    <source>
        <dbReference type="Pfam" id="PF16547"/>
    </source>
</evidence>
<dbReference type="OrthoDB" id="17907at2759"/>
<dbReference type="PANTHER" id="PTHR32170:SF3">
    <property type="entry name" value="PROTEASOME ACTIVATOR COMPLEX SUBUNIT 4"/>
    <property type="match status" value="1"/>
</dbReference>
<dbReference type="GO" id="GO:0016504">
    <property type="term" value="F:peptidase activator activity"/>
    <property type="evidence" value="ECO:0007669"/>
    <property type="project" value="InterPro"/>
</dbReference>
<dbReference type="InterPro" id="IPR032430">
    <property type="entry name" value="Blm10_mid"/>
</dbReference>
<dbReference type="STRING" id="1344418.A0A1D2VKQ0"/>
<evidence type="ECO:0000313" key="9">
    <source>
        <dbReference type="EMBL" id="ODV62158.1"/>
    </source>
</evidence>
<dbReference type="GO" id="GO:0010499">
    <property type="term" value="P:proteasomal ubiquitin-independent protein catabolic process"/>
    <property type="evidence" value="ECO:0007669"/>
    <property type="project" value="TreeGrafter"/>
</dbReference>
<proteinExistence type="inferred from homology"/>
<feature type="compositionally biased region" description="Acidic residues" evidence="5">
    <location>
        <begin position="153"/>
        <end position="166"/>
    </location>
</feature>
<keyword evidence="2" id="KW-0677">Repeat</keyword>
<dbReference type="InterPro" id="IPR021843">
    <property type="entry name" value="PSME4_C"/>
</dbReference>
<dbReference type="Proteomes" id="UP000095038">
    <property type="component" value="Unassembled WGS sequence"/>
</dbReference>
<dbReference type="Pfam" id="PF16547">
    <property type="entry name" value="BLM10_N"/>
    <property type="match status" value="1"/>
</dbReference>
<dbReference type="GO" id="GO:0006281">
    <property type="term" value="P:DNA repair"/>
    <property type="evidence" value="ECO:0007669"/>
    <property type="project" value="UniProtKB-KW"/>
</dbReference>
<dbReference type="InterPro" id="IPR016024">
    <property type="entry name" value="ARM-type_fold"/>
</dbReference>
<feature type="region of interest" description="Disordered" evidence="5">
    <location>
        <begin position="1056"/>
        <end position="1089"/>
    </location>
</feature>
<organism evidence="9 10">
    <name type="scientific">Ascoidea rubescens DSM 1968</name>
    <dbReference type="NCBI Taxonomy" id="1344418"/>
    <lineage>
        <taxon>Eukaryota</taxon>
        <taxon>Fungi</taxon>
        <taxon>Dikarya</taxon>
        <taxon>Ascomycota</taxon>
        <taxon>Saccharomycotina</taxon>
        <taxon>Saccharomycetes</taxon>
        <taxon>Ascoideaceae</taxon>
        <taxon>Ascoidea</taxon>
    </lineage>
</organism>
<dbReference type="InParanoid" id="A0A1D2VKQ0"/>
<keyword evidence="4" id="KW-0234">DNA repair</keyword>
<evidence type="ECO:0000256" key="3">
    <source>
        <dbReference type="ARBA" id="ARBA00022763"/>
    </source>
</evidence>
<dbReference type="RefSeq" id="XP_020048465.1">
    <property type="nucleotide sequence ID" value="XM_020190019.2"/>
</dbReference>
<evidence type="ECO:0000256" key="1">
    <source>
        <dbReference type="ARBA" id="ARBA00005739"/>
    </source>
</evidence>
<sequence>SNLSLYSINSPLQRQRTGDSISNLDPIEQLRLEHYNLDYPINDDLLYNYQFTDRNSRFFSRLKKRNLNLPKLLPYKTENFLDQAKYLSHIVTHLYIAINSLDLQGVISISSNDLNFNAYKNNDQYLSDNEATNNESNNNQNLFEINDHSNSDSDSDSDSDDDDDDVDNLETLSSSSAFTNSKKSSAVVNVRHWTSELKTWIKMKNNMPISLKIDLIKVYYYLSLARGQPIALSAYVDMFVLLIKSDIYILKQFGLRLDYLPLYKEFENIFPHPDASFDTLNKSTHKHLMRLALYANYFFDDSPDTLLQIFQKCLSKYSIPTASLSLSTLYSLLPCSSIHILKFYPSFFHIWQSALKIKNVDSHITSLLARSTEFLLIESSINTRLENLHPATFGKFGYFTLDQFDTLFTNLLNSLKISTNKFGSTSSSSFYTGFSTMIVFSINGSRSLEDDGLLDKLSNIIDIIETYLHPSNTGEWSSNITQFLTSLITQYLRRFNLESFGSLSSLPSENKLNDQITKRFINILLPKILVGIQSKLDVIARLYIASLSALCYLNSELVLSSVLLDFYESLTSDSTPNHRLMAVIRQFTFLGRYFVSTKVFRIHVVKLLSLTIPAIDSNDLNKTLCCLMLILTLASFTPFADLTKSSKTHDNEFIDPNLADDVIQNHLMFLQSKFGGLDDIQFDGMKNQDYFTLDDELEKKALMSSTLGFENLLNQIIYKLFPLVENLPEPSRKEANSENNIQKVLTRTVAVLFESLSDELFEKFSDQFLLFIRKNVYYNANELVSNISGLIVKRDCKKQFPKFMLFLLPRIYEDISENGAGISRSGIDVLPRDQPLFCYLAILNSCALHSYDAIFEFQDDIIHLSSMLFHKLKGPAVYVSSYFVHEVLDSLTTIRLKETRLINPIYAFHKGVDETCWGGFQFDESRFSKENLSFDWYIPSRRETEFAIRFFTLHVDECLNSMNELIRNSTEINSLDVLSFTDEFRKCLSYLSHALSGISGLLDPNFDEKMLANNNSSTNLIGSKLATISRIRKDYSATPNIFEDQQPNSSGILVSSEENKEEDKNQNDITDDSILEQNPPNKQDDDSMTEELASLEGLNIESVRMSPSISTSSTYNIPSDFSTNNMLGPSGSGFDDGSMTPLANPSLTLREQKLYNCNYFFGDDNYTKYYDDLYVKINQLHKKIGMKLHDYFEFLVKNNSNDVKLINMFLYCLNIWFCDVGFESSLKDMDESKIGYKFMSDIQGIYKVRKPFTRITLGSRIMKYHRQRCSLHANSRFQTLADSLLLEDLLNLSTSVYSEISHSAQNVLVDAMKKVLGSYKVLEKYLFSTRDQSNNIKPCFVKTLDSKNYKTIKNLLHLFQFKRIKNNVFSDYKNISTFVEFLINCLLYDDTTINDLAFSIYKDFIGSLKVPSSVCLIDLKKIDCIKPPDDFAQHDIKAVKCAKDRKRKFYLDQLKGLQKQILELEKSKKNHWKLSLLNLTLLINLQNDIDIDLNMDVFSLLVERTIDKHPVISGRCISGLTKLFDKINTLSMNEYVVSNRFDLNFLPKEFMVVDTNSNRSKISYTQPFLNEMKNIDNPSYFIDNKAYIGWLFWDSNLTVVNPQNFIGIKLKKHEAEICKNLNLLITKEWFQHLVHLIIQNNYIKSSFQVSHVYLIVIIVHLISNNYLSRISYQDLLETLEKTYEKDEKSTHIVVCEFICGLLLSTKYTLEEYIPERDKAIKSMLKMILENDLNPENSTVWKIFSWWIPSHADTRRFYPVIRQLIEFELDKNSNSAVIQSIRLKYLKSFLTVVTWKYLDKENLLDLLLKNASFPYEAVRKEIGGLLYVTVFSFLNESFTDALSFIESNQVDSLGTVPYVMPKHVFAKLCNKFDEIELLYSKISPDANVMVIMNSDYVHASKTMLSWLNQMLRSCSCLSIIGLIPSHIFPFLFKLATMKDVCKLGNINLTPSIQGIAQIPYTKGQLQPIVDMIVKFGKVYANSWHELLRLIVFVEVFYFKQSLNLSVEDRRTLFEYIQSLLFNSNLEVRELSSSTLSGMIHVAPQVQRELLIKECIEKFGAILTNKKKKNKLPNGATIKFHGAVLGLGSLVAAYPYVSPPPKWIPDVVSILSNKTSGYSGLVDKTAKEILSNFKKTRQDTWKVDSRIFSEEQLEDLEGVLWKSYFI</sequence>
<evidence type="ECO:0000259" key="6">
    <source>
        <dbReference type="Pfam" id="PF11919"/>
    </source>
</evidence>
<feature type="domain" description="Proteasome activator Blm10 N-terminal" evidence="8">
    <location>
        <begin position="28"/>
        <end position="105"/>
    </location>
</feature>
<dbReference type="Pfam" id="PF16507">
    <property type="entry name" value="HEAT_PSME4_mid"/>
    <property type="match status" value="1"/>
</dbReference>
<dbReference type="InterPro" id="IPR035309">
    <property type="entry name" value="PSME4"/>
</dbReference>
<dbReference type="Gene3D" id="1.10.287.2210">
    <property type="match status" value="1"/>
</dbReference>
<evidence type="ECO:0000259" key="7">
    <source>
        <dbReference type="Pfam" id="PF16507"/>
    </source>
</evidence>
<feature type="non-terminal residue" evidence="9">
    <location>
        <position position="1"/>
    </location>
</feature>
<feature type="compositionally biased region" description="Low complexity" evidence="5">
    <location>
        <begin position="129"/>
        <end position="144"/>
    </location>
</feature>
<dbReference type="GO" id="GO:0005829">
    <property type="term" value="C:cytosol"/>
    <property type="evidence" value="ECO:0007669"/>
    <property type="project" value="TreeGrafter"/>
</dbReference>
<feature type="compositionally biased region" description="Basic and acidic residues" evidence="5">
    <location>
        <begin position="1057"/>
        <end position="1066"/>
    </location>
</feature>
<evidence type="ECO:0000256" key="5">
    <source>
        <dbReference type="SAM" id="MobiDB-lite"/>
    </source>
</evidence>
<evidence type="ECO:0000313" key="10">
    <source>
        <dbReference type="Proteomes" id="UP000095038"/>
    </source>
</evidence>
<accession>A0A1D2VKQ0</accession>
<dbReference type="EMBL" id="KV454477">
    <property type="protein sequence ID" value="ODV62158.1"/>
    <property type="molecule type" value="Genomic_DNA"/>
</dbReference>
<feature type="region of interest" description="Disordered" evidence="5">
    <location>
        <begin position="127"/>
        <end position="166"/>
    </location>
</feature>
<dbReference type="InterPro" id="IPR032372">
    <property type="entry name" value="Blm10_N"/>
</dbReference>
<keyword evidence="3" id="KW-0227">DNA damage</keyword>
<feature type="domain" description="Proteasome activator complex subunit 4 C-terminal" evidence="6">
    <location>
        <begin position="2076"/>
        <end position="2164"/>
    </location>
</feature>
<feature type="domain" description="Proteasome activator Blm10 middle HEAT repeats region" evidence="7">
    <location>
        <begin position="457"/>
        <end position="1002"/>
    </location>
</feature>
<name>A0A1D2VKQ0_9ASCO</name>
<feature type="non-terminal residue" evidence="9">
    <location>
        <position position="2164"/>
    </location>
</feature>
<reference evidence="10" key="1">
    <citation type="submission" date="2016-05" db="EMBL/GenBank/DDBJ databases">
        <title>Comparative genomics of biotechnologically important yeasts.</title>
        <authorList>
            <consortium name="DOE Joint Genome Institute"/>
            <person name="Riley R."/>
            <person name="Haridas S."/>
            <person name="Wolfe K.H."/>
            <person name="Lopes M.R."/>
            <person name="Hittinger C.T."/>
            <person name="Goker M."/>
            <person name="Salamov A."/>
            <person name="Wisecaver J."/>
            <person name="Long T.M."/>
            <person name="Aerts A.L."/>
            <person name="Barry K."/>
            <person name="Choi C."/>
            <person name="Clum A."/>
            <person name="Coughlan A.Y."/>
            <person name="Deshpande S."/>
            <person name="Douglass A.P."/>
            <person name="Hanson S.J."/>
            <person name="Klenk H.-P."/>
            <person name="Labutti K."/>
            <person name="Lapidus A."/>
            <person name="Lindquist E."/>
            <person name="Lipzen A."/>
            <person name="Meier-Kolthoff J.P."/>
            <person name="Ohm R.A."/>
            <person name="Otillar R.P."/>
            <person name="Pangilinan J."/>
            <person name="Peng Y."/>
            <person name="Rokas A."/>
            <person name="Rosa C.A."/>
            <person name="Scheuner C."/>
            <person name="Sibirny A.A."/>
            <person name="Slot J.C."/>
            <person name="Stielow J.B."/>
            <person name="Sun H."/>
            <person name="Kurtzman C.P."/>
            <person name="Blackwell M."/>
            <person name="Grigoriev I.V."/>
            <person name="Jeffries T.W."/>
        </authorList>
    </citation>
    <scope>NUCLEOTIDE SEQUENCE [LARGE SCALE GENOMIC DNA]</scope>
    <source>
        <strain evidence="10">DSM 1968</strain>
    </source>
</reference>
<evidence type="ECO:0000256" key="4">
    <source>
        <dbReference type="ARBA" id="ARBA00023204"/>
    </source>
</evidence>
<comment type="similarity">
    <text evidence="1">Belongs to the BLM10 family.</text>
</comment>